<evidence type="ECO:0000313" key="7">
    <source>
        <dbReference type="Proteomes" id="UP000823865"/>
    </source>
</evidence>
<dbReference type="CDD" id="cd06262">
    <property type="entry name" value="metallo-hydrolase-like_MBL-fold"/>
    <property type="match status" value="1"/>
</dbReference>
<dbReference type="EMBL" id="JAHLFU010000177">
    <property type="protein sequence ID" value="MBU3853810.1"/>
    <property type="molecule type" value="Genomic_DNA"/>
</dbReference>
<dbReference type="InterPro" id="IPR001279">
    <property type="entry name" value="Metallo-B-lactamas"/>
</dbReference>
<name>A0A9E2L6I6_9BACT</name>
<dbReference type="AlphaFoldDB" id="A0A9E2L6I6"/>
<reference evidence="6" key="1">
    <citation type="journal article" date="2021" name="PeerJ">
        <title>Extensive microbial diversity within the chicken gut microbiome revealed by metagenomics and culture.</title>
        <authorList>
            <person name="Gilroy R."/>
            <person name="Ravi A."/>
            <person name="Getino M."/>
            <person name="Pursley I."/>
            <person name="Horton D.L."/>
            <person name="Alikhan N.F."/>
            <person name="Baker D."/>
            <person name="Gharbi K."/>
            <person name="Hall N."/>
            <person name="Watson M."/>
            <person name="Adriaenssens E.M."/>
            <person name="Foster-Nyarko E."/>
            <person name="Jarju S."/>
            <person name="Secka A."/>
            <person name="Antonio M."/>
            <person name="Oren A."/>
            <person name="Chaudhuri R.R."/>
            <person name="La Ragione R."/>
            <person name="Hildebrand F."/>
            <person name="Pallen M.J."/>
        </authorList>
    </citation>
    <scope>NUCLEOTIDE SEQUENCE</scope>
    <source>
        <strain evidence="6">G3-2149</strain>
    </source>
</reference>
<dbReference type="GO" id="GO:0046872">
    <property type="term" value="F:metal ion binding"/>
    <property type="evidence" value="ECO:0007669"/>
    <property type="project" value="UniProtKB-KW"/>
</dbReference>
<comment type="cofactor">
    <cofactor evidence="1">
        <name>Zn(2+)</name>
        <dbReference type="ChEBI" id="CHEBI:29105"/>
    </cofactor>
</comment>
<protein>
    <submittedName>
        <fullName evidence="6">MBL fold metallo-hydrolase</fullName>
    </submittedName>
</protein>
<dbReference type="Gene3D" id="3.60.15.10">
    <property type="entry name" value="Ribonuclease Z/Hydroxyacylglutathione hydrolase-like"/>
    <property type="match status" value="1"/>
</dbReference>
<keyword evidence="2" id="KW-0479">Metal-binding</keyword>
<feature type="domain" description="Metallo-beta-lactamase" evidence="5">
    <location>
        <begin position="13"/>
        <end position="197"/>
    </location>
</feature>
<keyword evidence="4" id="KW-0862">Zinc</keyword>
<organism evidence="6 7">
    <name type="scientific">Candidatus Paraprevotella stercoravium</name>
    <dbReference type="NCBI Taxonomy" id="2838725"/>
    <lineage>
        <taxon>Bacteria</taxon>
        <taxon>Pseudomonadati</taxon>
        <taxon>Bacteroidota</taxon>
        <taxon>Bacteroidia</taxon>
        <taxon>Bacteroidales</taxon>
        <taxon>Prevotellaceae</taxon>
        <taxon>Paraprevotella</taxon>
    </lineage>
</organism>
<keyword evidence="3" id="KW-0378">Hydrolase</keyword>
<gene>
    <name evidence="6" type="ORF">H9789_08355</name>
</gene>
<dbReference type="SMART" id="SM00849">
    <property type="entry name" value="Lactamase_B"/>
    <property type="match status" value="1"/>
</dbReference>
<evidence type="ECO:0000313" key="6">
    <source>
        <dbReference type="EMBL" id="MBU3853810.1"/>
    </source>
</evidence>
<dbReference type="InterPro" id="IPR051453">
    <property type="entry name" value="MBL_Glyoxalase_II"/>
</dbReference>
<dbReference type="PANTHER" id="PTHR46233">
    <property type="entry name" value="HYDROXYACYLGLUTATHIONE HYDROLASE GLOC"/>
    <property type="match status" value="1"/>
</dbReference>
<evidence type="ECO:0000256" key="1">
    <source>
        <dbReference type="ARBA" id="ARBA00001947"/>
    </source>
</evidence>
<dbReference type="PANTHER" id="PTHR46233:SF3">
    <property type="entry name" value="HYDROXYACYLGLUTATHIONE HYDROLASE GLOC"/>
    <property type="match status" value="1"/>
</dbReference>
<sequence>MLKVKRIVTNMVAENCYIVSDETREAVIIDCGAYDAANEQAIASYIEEEQLRPVHQIYTHTHFDHIFGCGFIANRYEVLPECHPADAALYNNMDGQCQMFLGTANRHPMPALGRLLNEGNEITFGSHTLQVIHTPGHTPGGICFYCAEEKVLFSGDSLFCMSIGRTDFPGGNYEQLVNSLKNKIMTLPADVKVYSGHGEATSIGFERENNPYF</sequence>
<evidence type="ECO:0000256" key="4">
    <source>
        <dbReference type="ARBA" id="ARBA00022833"/>
    </source>
</evidence>
<dbReference type="Pfam" id="PF00753">
    <property type="entry name" value="Lactamase_B"/>
    <property type="match status" value="1"/>
</dbReference>
<dbReference type="InterPro" id="IPR036866">
    <property type="entry name" value="RibonucZ/Hydroxyglut_hydro"/>
</dbReference>
<dbReference type="SUPFAM" id="SSF56281">
    <property type="entry name" value="Metallo-hydrolase/oxidoreductase"/>
    <property type="match status" value="1"/>
</dbReference>
<dbReference type="GO" id="GO:0016787">
    <property type="term" value="F:hydrolase activity"/>
    <property type="evidence" value="ECO:0007669"/>
    <property type="project" value="UniProtKB-KW"/>
</dbReference>
<dbReference type="Proteomes" id="UP000823865">
    <property type="component" value="Unassembled WGS sequence"/>
</dbReference>
<evidence type="ECO:0000256" key="3">
    <source>
        <dbReference type="ARBA" id="ARBA00022801"/>
    </source>
</evidence>
<reference evidence="6" key="2">
    <citation type="submission" date="2021-04" db="EMBL/GenBank/DDBJ databases">
        <authorList>
            <person name="Gilroy R."/>
        </authorList>
    </citation>
    <scope>NUCLEOTIDE SEQUENCE</scope>
    <source>
        <strain evidence="6">G3-2149</strain>
    </source>
</reference>
<evidence type="ECO:0000256" key="2">
    <source>
        <dbReference type="ARBA" id="ARBA00022723"/>
    </source>
</evidence>
<proteinExistence type="predicted"/>
<comment type="caution">
    <text evidence="6">The sequence shown here is derived from an EMBL/GenBank/DDBJ whole genome shotgun (WGS) entry which is preliminary data.</text>
</comment>
<evidence type="ECO:0000259" key="5">
    <source>
        <dbReference type="SMART" id="SM00849"/>
    </source>
</evidence>
<accession>A0A9E2L6I6</accession>